<proteinExistence type="inferred from homology"/>
<dbReference type="InterPro" id="IPR000352">
    <property type="entry name" value="Pep_chain_release_fac_I"/>
</dbReference>
<dbReference type="GO" id="GO:0016149">
    <property type="term" value="F:translation release factor activity, codon specific"/>
    <property type="evidence" value="ECO:0007669"/>
    <property type="project" value="UniProtKB-UniRule"/>
</dbReference>
<feature type="coiled-coil region" evidence="6">
    <location>
        <begin position="27"/>
        <end position="90"/>
    </location>
</feature>
<feature type="region of interest" description="Disordered" evidence="7">
    <location>
        <begin position="345"/>
        <end position="370"/>
    </location>
</feature>
<dbReference type="Proteomes" id="UP000063234">
    <property type="component" value="Chromosome"/>
</dbReference>
<dbReference type="STRING" id="1298851.TST_1637"/>
<dbReference type="PANTHER" id="PTHR43116:SF3">
    <property type="entry name" value="CLASS I PEPTIDE CHAIN RELEASE FACTOR"/>
    <property type="match status" value="1"/>
</dbReference>
<keyword evidence="10" id="KW-1185">Reference proteome</keyword>
<dbReference type="Gene3D" id="1.20.58.410">
    <property type="entry name" value="Release factor"/>
    <property type="match status" value="1"/>
</dbReference>
<feature type="modified residue" description="N5-methylglutamine" evidence="4">
    <location>
        <position position="226"/>
    </location>
</feature>
<evidence type="ECO:0000256" key="2">
    <source>
        <dbReference type="ARBA" id="ARBA00022481"/>
    </source>
</evidence>
<evidence type="ECO:0000256" key="1">
    <source>
        <dbReference type="ARBA" id="ARBA00010835"/>
    </source>
</evidence>
<comment type="PTM">
    <text evidence="4">Methylated by PrmC. Methylation increases the termination efficiency of RF2.</text>
</comment>
<feature type="compositionally biased region" description="Basic and acidic residues" evidence="7">
    <location>
        <begin position="357"/>
        <end position="370"/>
    </location>
</feature>
<reference evidence="10" key="1">
    <citation type="journal article" date="2018" name="Science">
        <title>A primordial and reversible TCA cycle in a facultatively chemolithoautotrophic thermophile.</title>
        <authorList>
            <person name="Nunoura T."/>
            <person name="Chikaraishi Y."/>
            <person name="Izaki R."/>
            <person name="Suwa T."/>
            <person name="Sato T."/>
            <person name="Harada T."/>
            <person name="Mori K."/>
            <person name="Kato Y."/>
            <person name="Miyazaki M."/>
            <person name="Shimamura S."/>
            <person name="Yanagawa K."/>
            <person name="Shuto A."/>
            <person name="Ohkouchi N."/>
            <person name="Fujita N."/>
            <person name="Takaki Y."/>
            <person name="Atomi H."/>
            <person name="Takai K."/>
        </authorList>
    </citation>
    <scope>NUCLEOTIDE SEQUENCE [LARGE SCALE GENOMIC DNA]</scope>
    <source>
        <strain evidence="10">DSM 17441 / JCM 13301 / NBRC 103674 / ABI70S6</strain>
    </source>
</reference>
<dbReference type="PANTHER" id="PTHR43116">
    <property type="entry name" value="PEPTIDE CHAIN RELEASE FACTOR 2"/>
    <property type="match status" value="1"/>
</dbReference>
<evidence type="ECO:0000256" key="7">
    <source>
        <dbReference type="SAM" id="MobiDB-lite"/>
    </source>
</evidence>
<keyword evidence="4" id="KW-0963">Cytoplasm</keyword>
<comment type="similarity">
    <text evidence="1 4">Belongs to the prokaryotic/mitochondrial release factor family.</text>
</comment>
<organism evidence="9 10">
    <name type="scientific">Thermosulfidibacter takaii (strain DSM 17441 / JCM 13301 / NBRC 103674 / ABI70S6)</name>
    <dbReference type="NCBI Taxonomy" id="1298851"/>
    <lineage>
        <taxon>Bacteria</taxon>
        <taxon>Pseudomonadati</taxon>
        <taxon>Thermosulfidibacterota</taxon>
        <taxon>Thermosulfidibacteria</taxon>
        <taxon>Thermosulfidibacterales</taxon>
        <taxon>Thermosulfidibacteraceae</taxon>
    </lineage>
</organism>
<dbReference type="Gene3D" id="3.30.70.1660">
    <property type="match status" value="1"/>
</dbReference>
<dbReference type="SUPFAM" id="SSF75620">
    <property type="entry name" value="Release factor"/>
    <property type="match status" value="1"/>
</dbReference>
<keyword evidence="3 4" id="KW-0648">Protein biosynthesis</keyword>
<accession>A0A0S3QVS6</accession>
<dbReference type="EMBL" id="AP013035">
    <property type="protein sequence ID" value="BAT72421.1"/>
    <property type="molecule type" value="Genomic_DNA"/>
</dbReference>
<comment type="function">
    <text evidence="4">Peptide chain release factor 2 directs the termination of translation in response to the peptide chain termination codons UGA and UAA.</text>
</comment>
<evidence type="ECO:0000256" key="4">
    <source>
        <dbReference type="HAMAP-Rule" id="MF_00094"/>
    </source>
</evidence>
<dbReference type="Gene3D" id="3.30.160.20">
    <property type="match status" value="1"/>
</dbReference>
<feature type="domain" description="Prokaryotic-type class I peptide chain release factors" evidence="8">
    <location>
        <begin position="219"/>
        <end position="235"/>
    </location>
</feature>
<comment type="subcellular location">
    <subcellularLocation>
        <location evidence="4">Cytoplasm</location>
    </subcellularLocation>
</comment>
<evidence type="ECO:0000256" key="3">
    <source>
        <dbReference type="ARBA" id="ARBA00022917"/>
    </source>
</evidence>
<dbReference type="SMART" id="SM00937">
    <property type="entry name" value="PCRF"/>
    <property type="match status" value="1"/>
</dbReference>
<evidence type="ECO:0000259" key="8">
    <source>
        <dbReference type="PROSITE" id="PS00745"/>
    </source>
</evidence>
<protein>
    <recommendedName>
        <fullName evidence="4 5">Peptide chain release factor 2</fullName>
        <shortName evidence="4">RF-2</shortName>
    </recommendedName>
</protein>
<dbReference type="Pfam" id="PF00472">
    <property type="entry name" value="RF-1"/>
    <property type="match status" value="1"/>
</dbReference>
<keyword evidence="2 4" id="KW-0488">Methylation</keyword>
<evidence type="ECO:0000256" key="6">
    <source>
        <dbReference type="SAM" id="Coils"/>
    </source>
</evidence>
<name>A0A0S3QVS6_THET7</name>
<dbReference type="PROSITE" id="PS00745">
    <property type="entry name" value="RF_PROK_I"/>
    <property type="match status" value="1"/>
</dbReference>
<dbReference type="Pfam" id="PF03462">
    <property type="entry name" value="PCRF"/>
    <property type="match status" value="1"/>
</dbReference>
<sequence length="370" mass="41952">MEGKKAELQKLEKKAASPELWNDPQKAAKILKEKKRLEDLIQEWEELRAKIEDLATLIELAEEEEDLSQKDEITSEIESTKKKLRKLEIKTLLSGEKDPNNAIVAINPGAGGTEAQDWAEMLFRMYTRWAKAKGFDVEIMDYQPAEDAGIKSVTFLVKGPYAYGYLKGESGVHRLVRISPFDANKRRHTSFASVFVYPEIEEDIEVEIRPEDLKIETFRASGPGGQHVNVTDSAVRITHIPTGIVVQCQNERSQLRNKEMAMKILRARLYELKRKELEKEKEELEKSKKEIAWGNQIRSYVLHPFKLVKDLRTGVEKSNVAAMAVLDGEIDDFIEAYLFSQKGETTHALDSSGGAREGSRGDEGAEDKTK</sequence>
<dbReference type="NCBIfam" id="TIGR00020">
    <property type="entry name" value="prfB"/>
    <property type="match status" value="1"/>
</dbReference>
<dbReference type="InterPro" id="IPR004374">
    <property type="entry name" value="PrfB"/>
</dbReference>
<dbReference type="InterPro" id="IPR045853">
    <property type="entry name" value="Pep_chain_release_fac_I_sf"/>
</dbReference>
<dbReference type="HAMAP" id="MF_00094">
    <property type="entry name" value="Rel_fac_2"/>
    <property type="match status" value="1"/>
</dbReference>
<dbReference type="AlphaFoldDB" id="A0A0S3QVS6"/>
<dbReference type="KEGG" id="ttk:TST_1637"/>
<feature type="coiled-coil region" evidence="6">
    <location>
        <begin position="248"/>
        <end position="294"/>
    </location>
</feature>
<dbReference type="InterPro" id="IPR005139">
    <property type="entry name" value="PCRF"/>
</dbReference>
<evidence type="ECO:0000313" key="10">
    <source>
        <dbReference type="Proteomes" id="UP000063234"/>
    </source>
</evidence>
<dbReference type="FunFam" id="3.30.160.20:FF:000010">
    <property type="entry name" value="Peptide chain release factor 2"/>
    <property type="match status" value="1"/>
</dbReference>
<keyword evidence="6" id="KW-0175">Coiled coil</keyword>
<dbReference type="GO" id="GO:0005737">
    <property type="term" value="C:cytoplasm"/>
    <property type="evidence" value="ECO:0007669"/>
    <property type="project" value="UniProtKB-SubCell"/>
</dbReference>
<evidence type="ECO:0000313" key="9">
    <source>
        <dbReference type="EMBL" id="BAT72421.1"/>
    </source>
</evidence>
<dbReference type="PATRIC" id="fig|1298851.3.peg.1715"/>
<evidence type="ECO:0000256" key="5">
    <source>
        <dbReference type="NCBIfam" id="TIGR00020"/>
    </source>
</evidence>
<gene>
    <name evidence="4 9" type="primary">prfB</name>
    <name evidence="9" type="ORF">TST_1637</name>
</gene>